<keyword evidence="3" id="KW-1003">Cell membrane</keyword>
<evidence type="ECO:0000256" key="1">
    <source>
        <dbReference type="ARBA" id="ARBA00004651"/>
    </source>
</evidence>
<keyword evidence="5 7" id="KW-1133">Transmembrane helix</keyword>
<dbReference type="Proteomes" id="UP000271031">
    <property type="component" value="Unassembled WGS sequence"/>
</dbReference>
<comment type="similarity">
    <text evidence="2">Belongs to the UPF0702 family.</text>
</comment>
<name>A0A3M8CVA6_9BACL</name>
<dbReference type="Pfam" id="PF20730">
    <property type="entry name" value="YetF_N"/>
    <property type="match status" value="1"/>
</dbReference>
<dbReference type="PANTHER" id="PTHR34582:SF7">
    <property type="entry name" value="UPF0702 TRANSMEMBRANE PROTEIN YDFS"/>
    <property type="match status" value="1"/>
</dbReference>
<dbReference type="GO" id="GO:0005886">
    <property type="term" value="C:plasma membrane"/>
    <property type="evidence" value="ECO:0007669"/>
    <property type="project" value="UniProtKB-SubCell"/>
</dbReference>
<comment type="subcellular location">
    <subcellularLocation>
        <location evidence="1">Cell membrane</location>
        <topology evidence="1">Multi-pass membrane protein</topology>
    </subcellularLocation>
</comment>
<comment type="caution">
    <text evidence="10">The sequence shown here is derived from an EMBL/GenBank/DDBJ whole genome shotgun (WGS) entry which is preliminary data.</text>
</comment>
<feature type="transmembrane region" description="Helical" evidence="7">
    <location>
        <begin position="6"/>
        <end position="25"/>
    </location>
</feature>
<evidence type="ECO:0000313" key="10">
    <source>
        <dbReference type="EMBL" id="RNB79187.1"/>
    </source>
</evidence>
<evidence type="ECO:0000256" key="7">
    <source>
        <dbReference type="SAM" id="Phobius"/>
    </source>
</evidence>
<evidence type="ECO:0000259" key="9">
    <source>
        <dbReference type="Pfam" id="PF20730"/>
    </source>
</evidence>
<accession>A0A3M8CVA6</accession>
<keyword evidence="6 7" id="KW-0472">Membrane</keyword>
<dbReference type="AlphaFoldDB" id="A0A3M8CVA6"/>
<evidence type="ECO:0000256" key="6">
    <source>
        <dbReference type="ARBA" id="ARBA00023136"/>
    </source>
</evidence>
<feature type="transmembrane region" description="Helical" evidence="7">
    <location>
        <begin position="37"/>
        <end position="57"/>
    </location>
</feature>
<dbReference type="EMBL" id="RHHQ01000029">
    <property type="protein sequence ID" value="RNB79187.1"/>
    <property type="molecule type" value="Genomic_DNA"/>
</dbReference>
<dbReference type="Gene3D" id="3.30.240.20">
    <property type="entry name" value="bsu07140 like domains"/>
    <property type="match status" value="2"/>
</dbReference>
<dbReference type="PANTHER" id="PTHR34582">
    <property type="entry name" value="UPF0702 TRANSMEMBRANE PROTEIN YCAP"/>
    <property type="match status" value="1"/>
</dbReference>
<organism evidence="10 11">
    <name type="scientific">Brevibacillus fluminis</name>
    <dbReference type="NCBI Taxonomy" id="511487"/>
    <lineage>
        <taxon>Bacteria</taxon>
        <taxon>Bacillati</taxon>
        <taxon>Bacillota</taxon>
        <taxon>Bacilli</taxon>
        <taxon>Bacillales</taxon>
        <taxon>Paenibacillaceae</taxon>
        <taxon>Brevibacillus</taxon>
    </lineage>
</organism>
<keyword evidence="11" id="KW-1185">Reference proteome</keyword>
<feature type="domain" description="YetF C-terminal" evidence="8">
    <location>
        <begin position="86"/>
        <end position="219"/>
    </location>
</feature>
<protein>
    <submittedName>
        <fullName evidence="10">DUF421 domain-containing protein</fullName>
    </submittedName>
</protein>
<dbReference type="RefSeq" id="WP_122921512.1">
    <property type="nucleotide sequence ID" value="NZ_RHHQ01000029.1"/>
</dbReference>
<dbReference type="InterPro" id="IPR048454">
    <property type="entry name" value="YetF_N"/>
</dbReference>
<evidence type="ECO:0000259" key="8">
    <source>
        <dbReference type="Pfam" id="PF04239"/>
    </source>
</evidence>
<dbReference type="InterPro" id="IPR007353">
    <property type="entry name" value="DUF421"/>
</dbReference>
<feature type="transmembrane region" description="Helical" evidence="7">
    <location>
        <begin position="63"/>
        <end position="83"/>
    </location>
</feature>
<evidence type="ECO:0000256" key="4">
    <source>
        <dbReference type="ARBA" id="ARBA00022692"/>
    </source>
</evidence>
<dbReference type="InterPro" id="IPR023090">
    <property type="entry name" value="UPF0702_alpha/beta_dom_sf"/>
</dbReference>
<dbReference type="Pfam" id="PF04239">
    <property type="entry name" value="DUF421"/>
    <property type="match status" value="1"/>
</dbReference>
<feature type="domain" description="YetF-like N-terminal transmembrane" evidence="9">
    <location>
        <begin position="9"/>
        <end position="83"/>
    </location>
</feature>
<evidence type="ECO:0000256" key="2">
    <source>
        <dbReference type="ARBA" id="ARBA00006448"/>
    </source>
</evidence>
<evidence type="ECO:0000256" key="3">
    <source>
        <dbReference type="ARBA" id="ARBA00022475"/>
    </source>
</evidence>
<dbReference type="OrthoDB" id="9778331at2"/>
<evidence type="ECO:0000256" key="5">
    <source>
        <dbReference type="ARBA" id="ARBA00022989"/>
    </source>
</evidence>
<evidence type="ECO:0000313" key="11">
    <source>
        <dbReference type="Proteomes" id="UP000271031"/>
    </source>
</evidence>
<keyword evidence="4 7" id="KW-0812">Transmembrane</keyword>
<reference evidence="10 11" key="1">
    <citation type="submission" date="2018-10" db="EMBL/GenBank/DDBJ databases">
        <title>Phylogenomics of Brevibacillus.</title>
        <authorList>
            <person name="Dunlap C."/>
        </authorList>
    </citation>
    <scope>NUCLEOTIDE SEQUENCE [LARGE SCALE GENOMIC DNA]</scope>
    <source>
        <strain evidence="10 11">JCM 15716</strain>
    </source>
</reference>
<gene>
    <name evidence="10" type="ORF">EDM56_29560</name>
</gene>
<sequence>MMGPDFHFLETIIKTLSGFVVILVLTRILGKKQLSNVTFFTYVTGITIGSITGTMVIEQNVNFYEGLLSLSLWVLLTIFVEYVSLKSTKARVLLDGQPTIVIKKGEILEEAMAQSRLNMDDLSMMLRKENVFSIKDVAYAILEPNGQLSIMKTKGAESVSRDDLQIKKPAVNVFPSELIVDSQIVEKNLKEFNLSKEWLYQELAKHGVHSLEEVFYAELQEDGSVIVDKKGNSREYHH</sequence>
<proteinExistence type="inferred from homology"/>